<evidence type="ECO:0000256" key="2">
    <source>
        <dbReference type="SAM" id="MobiDB-lite"/>
    </source>
</evidence>
<evidence type="ECO:0000313" key="5">
    <source>
        <dbReference type="Proteomes" id="UP000001868"/>
    </source>
</evidence>
<keyword evidence="5" id="KW-1185">Reference proteome</keyword>
<organism evidence="4 5">
    <name type="scientific">Phenylobacterium zucineum (strain HLK1)</name>
    <dbReference type="NCBI Taxonomy" id="450851"/>
    <lineage>
        <taxon>Bacteria</taxon>
        <taxon>Pseudomonadati</taxon>
        <taxon>Pseudomonadota</taxon>
        <taxon>Alphaproteobacteria</taxon>
        <taxon>Caulobacterales</taxon>
        <taxon>Caulobacteraceae</taxon>
        <taxon>Phenylobacterium</taxon>
    </lineage>
</organism>
<dbReference type="Gene3D" id="1.20.120.160">
    <property type="entry name" value="HPT domain"/>
    <property type="match status" value="1"/>
</dbReference>
<proteinExistence type="predicted"/>
<evidence type="ECO:0000259" key="3">
    <source>
        <dbReference type="Pfam" id="PF01627"/>
    </source>
</evidence>
<sequence length="175" mass="18654">MTLRLQARPPGEPPVSDQKSGHLIQPSNALRLKVGGGRLGAIDASAIAKAEAALQSLSGNFSQWLNDEVGKLEAARQDVRANGVDPDTMERLYLRAHDLKGLGATYGFPLVTRIAGLLCRLIDDKAKRVDAPMPLIDAHIDAIKAAVRDGIKGEDHPVGQALVKELESRVAQLGA</sequence>
<dbReference type="HOGENOM" id="CLU_121898_1_0_5"/>
<dbReference type="GO" id="GO:0004672">
    <property type="term" value="F:protein kinase activity"/>
    <property type="evidence" value="ECO:0007669"/>
    <property type="project" value="UniProtKB-ARBA"/>
</dbReference>
<dbReference type="Proteomes" id="UP000001868">
    <property type="component" value="Chromosome"/>
</dbReference>
<dbReference type="InterPro" id="IPR036641">
    <property type="entry name" value="HPT_dom_sf"/>
</dbReference>
<evidence type="ECO:0000256" key="1">
    <source>
        <dbReference type="ARBA" id="ARBA00023012"/>
    </source>
</evidence>
<accession>B4R8G6</accession>
<dbReference type="SUPFAM" id="SSF47226">
    <property type="entry name" value="Histidine-containing phosphotransfer domain, HPT domain"/>
    <property type="match status" value="1"/>
</dbReference>
<keyword evidence="1" id="KW-0902">Two-component regulatory system</keyword>
<name>B4R8G6_PHEZH</name>
<protein>
    <recommendedName>
        <fullName evidence="3">HPt domain-containing protein</fullName>
    </recommendedName>
</protein>
<dbReference type="InterPro" id="IPR008207">
    <property type="entry name" value="Sig_transdc_His_kin_Hpt_dom"/>
</dbReference>
<evidence type="ECO:0000313" key="4">
    <source>
        <dbReference type="EMBL" id="ACG77593.1"/>
    </source>
</evidence>
<feature type="region of interest" description="Disordered" evidence="2">
    <location>
        <begin position="1"/>
        <end position="22"/>
    </location>
</feature>
<reference evidence="4 5" key="1">
    <citation type="journal article" date="2008" name="BMC Genomics">
        <title>Complete genome of Phenylobacterium zucineum - a novel facultative intracellular bacterium isolated from human erythroleukemia cell line K562.</title>
        <authorList>
            <person name="Luo Y."/>
            <person name="Xu X."/>
            <person name="Ding Z."/>
            <person name="Liu Z."/>
            <person name="Zhang B."/>
            <person name="Yan Z."/>
            <person name="Sun J."/>
            <person name="Hu S."/>
            <person name="Hu X."/>
        </authorList>
    </citation>
    <scope>NUCLEOTIDE SEQUENCE [LARGE SCALE GENOMIC DNA]</scope>
    <source>
        <strain evidence="4 5">HLK1</strain>
    </source>
</reference>
<dbReference type="GO" id="GO:0000160">
    <property type="term" value="P:phosphorelay signal transduction system"/>
    <property type="evidence" value="ECO:0007669"/>
    <property type="project" value="UniProtKB-KW"/>
</dbReference>
<dbReference type="eggNOG" id="COG2198">
    <property type="taxonomic scope" value="Bacteria"/>
</dbReference>
<gene>
    <name evidence="4" type="ordered locus">PHZ_c1179</name>
</gene>
<feature type="domain" description="HPt" evidence="3">
    <location>
        <begin position="59"/>
        <end position="144"/>
    </location>
</feature>
<dbReference type="AlphaFoldDB" id="B4R8G6"/>
<dbReference type="EMBL" id="CP000747">
    <property type="protein sequence ID" value="ACG77593.1"/>
    <property type="molecule type" value="Genomic_DNA"/>
</dbReference>
<dbReference type="STRING" id="450851.PHZ_c1179"/>
<dbReference type="KEGG" id="pzu:PHZ_c1179"/>
<dbReference type="Pfam" id="PF01627">
    <property type="entry name" value="Hpt"/>
    <property type="match status" value="1"/>
</dbReference>